<evidence type="ECO:0008006" key="4">
    <source>
        <dbReference type="Google" id="ProtNLM"/>
    </source>
</evidence>
<reference evidence="2 3" key="1">
    <citation type="submission" date="2019-07" db="EMBL/GenBank/DDBJ databases">
        <title>Reinekea sp. strain SSH23 genome sequencing and assembly.</title>
        <authorList>
            <person name="Kim I."/>
        </authorList>
    </citation>
    <scope>NUCLEOTIDE SEQUENCE [LARGE SCALE GENOMIC DNA]</scope>
    <source>
        <strain evidence="2 3">SSH23</strain>
    </source>
</reference>
<dbReference type="Proteomes" id="UP000321764">
    <property type="component" value="Unassembled WGS sequence"/>
</dbReference>
<dbReference type="OrthoDB" id="6198251at2"/>
<name>A0A5C8Z7H9_9GAMM</name>
<dbReference type="AlphaFoldDB" id="A0A5C8Z7H9"/>
<dbReference type="RefSeq" id="WP_147712460.1">
    <property type="nucleotide sequence ID" value="NZ_VKAD01000001.1"/>
</dbReference>
<evidence type="ECO:0000313" key="2">
    <source>
        <dbReference type="EMBL" id="TXR53253.1"/>
    </source>
</evidence>
<feature type="chain" id="PRO_5022946031" description="Outer membrane beta-barrel protein" evidence="1">
    <location>
        <begin position="21"/>
        <end position="144"/>
    </location>
</feature>
<protein>
    <recommendedName>
        <fullName evidence="4">Outer membrane beta-barrel protein</fullName>
    </recommendedName>
</protein>
<comment type="caution">
    <text evidence="2">The sequence shown here is derived from an EMBL/GenBank/DDBJ whole genome shotgun (WGS) entry which is preliminary data.</text>
</comment>
<feature type="signal peptide" evidence="1">
    <location>
        <begin position="1"/>
        <end position="20"/>
    </location>
</feature>
<keyword evidence="1" id="KW-0732">Signal</keyword>
<gene>
    <name evidence="2" type="ORF">FME95_01380</name>
</gene>
<keyword evidence="3" id="KW-1185">Reference proteome</keyword>
<evidence type="ECO:0000313" key="3">
    <source>
        <dbReference type="Proteomes" id="UP000321764"/>
    </source>
</evidence>
<accession>A0A5C8Z7H9</accession>
<sequence length="144" mass="14820">MKKTLMMALTTLFLSSLSFAGGKGGLELALSSYGGLGVTAAKGYPLHVTFLRSKGLYTYGELEVGAGYNDEFVAGADASAGLLFPIDKGISIYVSAGPAIGIADDAVFDIGAEIGANVDVNKSLVFVEVGTHPTSNYVSVGVRF</sequence>
<proteinExistence type="predicted"/>
<organism evidence="2 3">
    <name type="scientific">Reinekea thalattae</name>
    <dbReference type="NCBI Taxonomy" id="2593301"/>
    <lineage>
        <taxon>Bacteria</taxon>
        <taxon>Pseudomonadati</taxon>
        <taxon>Pseudomonadota</taxon>
        <taxon>Gammaproteobacteria</taxon>
        <taxon>Oceanospirillales</taxon>
        <taxon>Saccharospirillaceae</taxon>
        <taxon>Reinekea</taxon>
    </lineage>
</organism>
<dbReference type="EMBL" id="VKAD01000001">
    <property type="protein sequence ID" value="TXR53253.1"/>
    <property type="molecule type" value="Genomic_DNA"/>
</dbReference>
<evidence type="ECO:0000256" key="1">
    <source>
        <dbReference type="SAM" id="SignalP"/>
    </source>
</evidence>